<feature type="chain" id="PRO_5032925135" description="Lipoprotein" evidence="1">
    <location>
        <begin position="24"/>
        <end position="140"/>
    </location>
</feature>
<evidence type="ECO:0000313" key="3">
    <source>
        <dbReference type="Proteomes" id="UP000561181"/>
    </source>
</evidence>
<evidence type="ECO:0000256" key="1">
    <source>
        <dbReference type="SAM" id="SignalP"/>
    </source>
</evidence>
<feature type="signal peptide" evidence="1">
    <location>
        <begin position="1"/>
        <end position="23"/>
    </location>
</feature>
<protein>
    <recommendedName>
        <fullName evidence="4">Lipoprotein</fullName>
    </recommendedName>
</protein>
<dbReference type="AlphaFoldDB" id="A0A848QC59"/>
<organism evidence="2 3">
    <name type="scientific">Pontixanthobacter rizhaonensis</name>
    <dbReference type="NCBI Taxonomy" id="2730337"/>
    <lineage>
        <taxon>Bacteria</taxon>
        <taxon>Pseudomonadati</taxon>
        <taxon>Pseudomonadota</taxon>
        <taxon>Alphaproteobacteria</taxon>
        <taxon>Sphingomonadales</taxon>
        <taxon>Erythrobacteraceae</taxon>
        <taxon>Pontixanthobacter</taxon>
    </lineage>
</organism>
<comment type="caution">
    <text evidence="2">The sequence shown here is derived from an EMBL/GenBank/DDBJ whole genome shotgun (WGS) entry which is preliminary data.</text>
</comment>
<keyword evidence="3" id="KW-1185">Reference proteome</keyword>
<keyword evidence="1" id="KW-0732">Signal</keyword>
<gene>
    <name evidence="2" type="ORF">HKD42_03655</name>
</gene>
<reference evidence="2 3" key="1">
    <citation type="submission" date="2020-04" db="EMBL/GenBank/DDBJ databases">
        <authorList>
            <person name="Liu A."/>
        </authorList>
    </citation>
    <scope>NUCLEOTIDE SEQUENCE [LARGE SCALE GENOMIC DNA]</scope>
    <source>
        <strain evidence="2 3">RZ02</strain>
    </source>
</reference>
<dbReference type="RefSeq" id="WP_170010395.1">
    <property type="nucleotide sequence ID" value="NZ_JABCRE010000002.1"/>
</dbReference>
<proteinExistence type="predicted"/>
<accession>A0A848QC59</accession>
<sequence>MLKSGWFLFAIAMTGMPASGVQACSMSSSPQAARDNIKARQDVRTLKGRFTVTSEPTEPAGYGQPYTLKGKIETKRGTEWSVWLHYNEIWVQCGVQFAPPADAEGTFWISRRKVDGRHEILLWEGLYLPPHAQSEESDSE</sequence>
<evidence type="ECO:0008006" key="4">
    <source>
        <dbReference type="Google" id="ProtNLM"/>
    </source>
</evidence>
<evidence type="ECO:0000313" key="2">
    <source>
        <dbReference type="EMBL" id="NMW31151.1"/>
    </source>
</evidence>
<dbReference type="PROSITE" id="PS51257">
    <property type="entry name" value="PROKAR_LIPOPROTEIN"/>
    <property type="match status" value="1"/>
</dbReference>
<dbReference type="EMBL" id="JABCRE010000002">
    <property type="protein sequence ID" value="NMW31151.1"/>
    <property type="molecule type" value="Genomic_DNA"/>
</dbReference>
<dbReference type="Proteomes" id="UP000561181">
    <property type="component" value="Unassembled WGS sequence"/>
</dbReference>
<name>A0A848QC59_9SPHN</name>